<dbReference type="Pfam" id="PF00249">
    <property type="entry name" value="Myb_DNA-binding"/>
    <property type="match status" value="1"/>
</dbReference>
<dbReference type="SMART" id="SM00717">
    <property type="entry name" value="SANT"/>
    <property type="match status" value="5"/>
</dbReference>
<dbReference type="GO" id="GO:0042795">
    <property type="term" value="P:snRNA transcription by RNA polymerase II"/>
    <property type="evidence" value="ECO:0007669"/>
    <property type="project" value="TreeGrafter"/>
</dbReference>
<name>A0AAW2FMZ4_9HYME</name>
<dbReference type="Proteomes" id="UP001430953">
    <property type="component" value="Unassembled WGS sequence"/>
</dbReference>
<feature type="compositionally biased region" description="Basic residues" evidence="6">
    <location>
        <begin position="902"/>
        <end position="911"/>
    </location>
</feature>
<comment type="subcellular location">
    <subcellularLocation>
        <location evidence="1">Nucleus</location>
    </subcellularLocation>
</comment>
<dbReference type="SUPFAM" id="SSF46689">
    <property type="entry name" value="Homeodomain-like"/>
    <property type="match status" value="2"/>
</dbReference>
<evidence type="ECO:0000256" key="6">
    <source>
        <dbReference type="SAM" id="MobiDB-lite"/>
    </source>
</evidence>
<dbReference type="InterPro" id="IPR017930">
    <property type="entry name" value="Myb_dom"/>
</dbReference>
<dbReference type="InterPro" id="IPR009057">
    <property type="entry name" value="Homeodomain-like_sf"/>
</dbReference>
<keyword evidence="3" id="KW-0238">DNA-binding</keyword>
<evidence type="ECO:0000256" key="4">
    <source>
        <dbReference type="ARBA" id="ARBA00023163"/>
    </source>
</evidence>
<dbReference type="Pfam" id="PF13921">
    <property type="entry name" value="Myb_DNA-bind_6"/>
    <property type="match status" value="2"/>
</dbReference>
<keyword evidence="5" id="KW-0539">Nucleus</keyword>
<evidence type="ECO:0000313" key="9">
    <source>
        <dbReference type="EMBL" id="KAL0116069.1"/>
    </source>
</evidence>
<dbReference type="PROSITE" id="PS50090">
    <property type="entry name" value="MYB_LIKE"/>
    <property type="match status" value="3"/>
</dbReference>
<sequence>MSDSDDADILADIRALEEVLALDTNEESQQRDRSSQKLVILSDIDSENDDDNKKENVDDDYLDYISTNRHIDASLNAYDINTKLLTGLTIVKKQLTVLLEKSEQKIKLLDEKMILSKDNCDFTSKLTISHAGMPYFKDKDFFSAPKNYDAKLKEARGELFLPFLKKPSRWSRKDREILFNAIKDQAIEFVLSEDFNKGVEESDRQGKRAKLVHPKNWKEMIEAMGEREFDWHKISAMNFDNKHSPGECQAMWNVYLHPKFKKDEWTSTEDKKLLRYANEYKCQNWDAITQILGTKRSAYQCFIRYNTIKKLTFGHNWTKAEDKHLYKVIDAIRIGDYISWTDIANHMRHRTKQQVYIRWTYRQAPHLRKGRFTYLETTNLLKAVQKYGKDFCKIANVVMPHRTSVQLHQHYTTITTNDFNIWSIDDDVTLIDLQLKYRNNWSKIATYFSNKSRTQVRHRYSALLKYVEKGISLENIPRPPLTIRNRKYLKSKATKLKSLDKASLLKLPKQSSVEISDIQLRLYETLCFPPLNKFNDSEKELYDVEELMLNTKKLYNALNVLNANLDIPDDFLDYVQLNNKDKQLLVSLKKYINALKSTTQNKERVEEYRTRMFGCTPEVSESDFFIPPLPFDGHVRNKKIKYQHKTSINYDLDVNEKFLVNKSLDFSVTSYMYPLITIEEHIQFSKFGQFLTNDYHNYHQNKHLYKSIKCVLSSAPESTLLLRKALLKSDELNVSIKSNLTKQLNEQNIEETNNIDEEVERRTSLNNAILPNQATLLGWKNLLLWKLLYDYQAECVQPCKSIASPKIERKQKQTTTDSSPEEIESDEYKLLRTRLLQLFKIPIGLSNTILQTEGPETIFSLKPPDEKKAVSLKRKCEDTKKTKVNNKPQPVSDTTMSNAPVLRKRRKVSLK</sequence>
<dbReference type="PROSITE" id="PS51294">
    <property type="entry name" value="HTH_MYB"/>
    <property type="match status" value="2"/>
</dbReference>
<dbReference type="GO" id="GO:0000978">
    <property type="term" value="F:RNA polymerase II cis-regulatory region sequence-specific DNA binding"/>
    <property type="evidence" value="ECO:0007669"/>
    <property type="project" value="TreeGrafter"/>
</dbReference>
<evidence type="ECO:0000259" key="8">
    <source>
        <dbReference type="PROSITE" id="PS51294"/>
    </source>
</evidence>
<organism evidence="9 10">
    <name type="scientific">Cardiocondyla obscurior</name>
    <dbReference type="NCBI Taxonomy" id="286306"/>
    <lineage>
        <taxon>Eukaryota</taxon>
        <taxon>Metazoa</taxon>
        <taxon>Ecdysozoa</taxon>
        <taxon>Arthropoda</taxon>
        <taxon>Hexapoda</taxon>
        <taxon>Insecta</taxon>
        <taxon>Pterygota</taxon>
        <taxon>Neoptera</taxon>
        <taxon>Endopterygota</taxon>
        <taxon>Hymenoptera</taxon>
        <taxon>Apocrita</taxon>
        <taxon>Aculeata</taxon>
        <taxon>Formicoidea</taxon>
        <taxon>Formicidae</taxon>
        <taxon>Myrmicinae</taxon>
        <taxon>Cardiocondyla</taxon>
    </lineage>
</organism>
<dbReference type="InterPro" id="IPR051575">
    <property type="entry name" value="Myb-like_DNA-bd"/>
</dbReference>
<dbReference type="GO" id="GO:0001006">
    <property type="term" value="F:RNA polymerase III type 3 promoter sequence-specific DNA binding"/>
    <property type="evidence" value="ECO:0007669"/>
    <property type="project" value="TreeGrafter"/>
</dbReference>
<dbReference type="CDD" id="cd00167">
    <property type="entry name" value="SANT"/>
    <property type="match status" value="3"/>
</dbReference>
<dbReference type="GO" id="GO:0005634">
    <property type="term" value="C:nucleus"/>
    <property type="evidence" value="ECO:0007669"/>
    <property type="project" value="UniProtKB-SubCell"/>
</dbReference>
<keyword evidence="4" id="KW-0804">Transcription</keyword>
<feature type="domain" description="HTH myb-type" evidence="8">
    <location>
        <begin position="257"/>
        <end position="313"/>
    </location>
</feature>
<feature type="domain" description="Myb-like" evidence="7">
    <location>
        <begin position="257"/>
        <end position="309"/>
    </location>
</feature>
<dbReference type="Gene3D" id="1.10.10.60">
    <property type="entry name" value="Homeodomain-like"/>
    <property type="match status" value="4"/>
</dbReference>
<evidence type="ECO:0000256" key="1">
    <source>
        <dbReference type="ARBA" id="ARBA00004123"/>
    </source>
</evidence>
<dbReference type="InterPro" id="IPR001005">
    <property type="entry name" value="SANT/Myb"/>
</dbReference>
<proteinExistence type="predicted"/>
<gene>
    <name evidence="9" type="ORF">PUN28_011137</name>
</gene>
<evidence type="ECO:0000313" key="10">
    <source>
        <dbReference type="Proteomes" id="UP001430953"/>
    </source>
</evidence>
<feature type="region of interest" description="Disordered" evidence="6">
    <location>
        <begin position="873"/>
        <end position="911"/>
    </location>
</feature>
<accession>A0AAW2FMZ4</accession>
<evidence type="ECO:0000259" key="7">
    <source>
        <dbReference type="PROSITE" id="PS50090"/>
    </source>
</evidence>
<feature type="compositionally biased region" description="Polar residues" evidence="6">
    <location>
        <begin position="885"/>
        <end position="898"/>
    </location>
</feature>
<reference evidence="9 10" key="1">
    <citation type="submission" date="2023-03" db="EMBL/GenBank/DDBJ databases">
        <title>High recombination rates correlate with genetic variation in Cardiocondyla obscurior ants.</title>
        <authorList>
            <person name="Errbii M."/>
        </authorList>
    </citation>
    <scope>NUCLEOTIDE SEQUENCE [LARGE SCALE GENOMIC DNA]</scope>
    <source>
        <strain evidence="9">Alpha-2009</strain>
        <tissue evidence="9">Whole body</tissue>
    </source>
</reference>
<feature type="domain" description="Myb-like" evidence="7">
    <location>
        <begin position="316"/>
        <end position="359"/>
    </location>
</feature>
<dbReference type="AlphaFoldDB" id="A0AAW2FMZ4"/>
<dbReference type="PANTHER" id="PTHR46621">
    <property type="entry name" value="SNRNA-ACTIVATING PROTEIN COMPLEX SUBUNIT 4"/>
    <property type="match status" value="1"/>
</dbReference>
<keyword evidence="2" id="KW-0805">Transcription regulation</keyword>
<dbReference type="GO" id="GO:0042796">
    <property type="term" value="P:snRNA transcription by RNA polymerase III"/>
    <property type="evidence" value="ECO:0007669"/>
    <property type="project" value="TreeGrafter"/>
</dbReference>
<evidence type="ECO:0000256" key="3">
    <source>
        <dbReference type="ARBA" id="ARBA00023125"/>
    </source>
</evidence>
<evidence type="ECO:0008006" key="11">
    <source>
        <dbReference type="Google" id="ProtNLM"/>
    </source>
</evidence>
<dbReference type="GO" id="GO:0019185">
    <property type="term" value="C:snRNA-activating protein complex"/>
    <property type="evidence" value="ECO:0007669"/>
    <property type="project" value="TreeGrafter"/>
</dbReference>
<feature type="domain" description="HTH myb-type" evidence="8">
    <location>
        <begin position="422"/>
        <end position="468"/>
    </location>
</feature>
<dbReference type="PANTHER" id="PTHR46621:SF1">
    <property type="entry name" value="SNRNA-ACTIVATING PROTEIN COMPLEX SUBUNIT 4"/>
    <property type="match status" value="1"/>
</dbReference>
<dbReference type="EMBL" id="JADYXP020000010">
    <property type="protein sequence ID" value="KAL0116069.1"/>
    <property type="molecule type" value="Genomic_DNA"/>
</dbReference>
<evidence type="ECO:0000256" key="2">
    <source>
        <dbReference type="ARBA" id="ARBA00023015"/>
    </source>
</evidence>
<feature type="domain" description="Myb-like" evidence="7">
    <location>
        <begin position="422"/>
        <end position="464"/>
    </location>
</feature>
<protein>
    <recommendedName>
        <fullName evidence="11">snRNA-activating protein complex subunit 4</fullName>
    </recommendedName>
</protein>
<keyword evidence="10" id="KW-1185">Reference proteome</keyword>
<evidence type="ECO:0000256" key="5">
    <source>
        <dbReference type="ARBA" id="ARBA00023242"/>
    </source>
</evidence>
<comment type="caution">
    <text evidence="9">The sequence shown here is derived from an EMBL/GenBank/DDBJ whole genome shotgun (WGS) entry which is preliminary data.</text>
</comment>